<evidence type="ECO:0000313" key="17">
    <source>
        <dbReference type="Proteomes" id="UP000094112"/>
    </source>
</evidence>
<name>A0A1E3PBG5_WICAA</name>
<evidence type="ECO:0000256" key="12">
    <source>
        <dbReference type="RuleBase" id="RU000592"/>
    </source>
</evidence>
<dbReference type="InterPro" id="IPR027065">
    <property type="entry name" value="Lon_Prtase"/>
</dbReference>
<dbReference type="RefSeq" id="XP_019041925.1">
    <property type="nucleotide sequence ID" value="XM_019182543.1"/>
</dbReference>
<dbReference type="GO" id="GO:0004252">
    <property type="term" value="F:serine-type endopeptidase activity"/>
    <property type="evidence" value="ECO:0007669"/>
    <property type="project" value="UniProtKB-UniRule"/>
</dbReference>
<dbReference type="PANTHER" id="PTHR43718:SF2">
    <property type="entry name" value="LON PROTEASE HOMOLOG, MITOCHONDRIAL"/>
    <property type="match status" value="1"/>
</dbReference>
<dbReference type="OrthoDB" id="2411602at2759"/>
<dbReference type="PRINTS" id="PR00830">
    <property type="entry name" value="ENDOLAPTASE"/>
</dbReference>
<proteinExistence type="inferred from homology"/>
<evidence type="ECO:0000256" key="1">
    <source>
        <dbReference type="ARBA" id="ARBA00022670"/>
    </source>
</evidence>
<keyword evidence="3 7" id="KW-0378">Hydrolase</keyword>
<feature type="domain" description="Lon N-terminal" evidence="15">
    <location>
        <begin position="1"/>
        <end position="246"/>
    </location>
</feature>
<organism evidence="16 17">
    <name type="scientific">Wickerhamomyces anomalus (strain ATCC 58044 / CBS 1984 / NCYC 433 / NRRL Y-366-8)</name>
    <name type="common">Yeast</name>
    <name type="synonym">Hansenula anomala</name>
    <dbReference type="NCBI Taxonomy" id="683960"/>
    <lineage>
        <taxon>Eukaryota</taxon>
        <taxon>Fungi</taxon>
        <taxon>Dikarya</taxon>
        <taxon>Ascomycota</taxon>
        <taxon>Saccharomycotina</taxon>
        <taxon>Saccharomycetes</taxon>
        <taxon>Phaffomycetales</taxon>
        <taxon>Wickerhamomycetaceae</taxon>
        <taxon>Wickerhamomyces</taxon>
    </lineage>
</organism>
<dbReference type="Pfam" id="PF22667">
    <property type="entry name" value="Lon_lid"/>
    <property type="match status" value="1"/>
</dbReference>
<dbReference type="InterPro" id="IPR003111">
    <property type="entry name" value="Lon_prtase_N"/>
</dbReference>
<feature type="active site" evidence="8 10">
    <location>
        <position position="762"/>
    </location>
</feature>
<evidence type="ECO:0000256" key="8">
    <source>
        <dbReference type="PIRSR" id="PIRSR001174-1"/>
    </source>
</evidence>
<keyword evidence="4 7" id="KW-0720">Serine protease</keyword>
<gene>
    <name evidence="16" type="ORF">WICANDRAFT_39209</name>
</gene>
<dbReference type="PROSITE" id="PS51786">
    <property type="entry name" value="LON_PROTEOLYTIC"/>
    <property type="match status" value="1"/>
</dbReference>
<evidence type="ECO:0000256" key="9">
    <source>
        <dbReference type="PIRSR" id="PIRSR001174-2"/>
    </source>
</evidence>
<dbReference type="NCBIfam" id="TIGR00763">
    <property type="entry name" value="lon"/>
    <property type="match status" value="1"/>
</dbReference>
<dbReference type="GO" id="GO:0141164">
    <property type="term" value="P:mitochondrial protein quality control"/>
    <property type="evidence" value="ECO:0007669"/>
    <property type="project" value="EnsemblFungi"/>
</dbReference>
<evidence type="ECO:0000259" key="14">
    <source>
        <dbReference type="PROSITE" id="PS51786"/>
    </source>
</evidence>
<dbReference type="FunFam" id="1.20.5.5270:FF:000001">
    <property type="entry name" value="Lon protease homolog, mitochondrial"/>
    <property type="match status" value="1"/>
</dbReference>
<dbReference type="InterPro" id="IPR003959">
    <property type="entry name" value="ATPase_AAA_core"/>
</dbReference>
<dbReference type="GO" id="GO:0003697">
    <property type="term" value="F:single-stranded DNA binding"/>
    <property type="evidence" value="ECO:0007669"/>
    <property type="project" value="TreeGrafter"/>
</dbReference>
<dbReference type="Pfam" id="PF05362">
    <property type="entry name" value="Lon_C"/>
    <property type="match status" value="1"/>
</dbReference>
<dbReference type="Gene3D" id="1.20.58.1480">
    <property type="match status" value="1"/>
</dbReference>
<evidence type="ECO:0000256" key="10">
    <source>
        <dbReference type="PROSITE-ProRule" id="PRU01122"/>
    </source>
</evidence>
<evidence type="ECO:0000256" key="7">
    <source>
        <dbReference type="PIRNR" id="PIRNR001174"/>
    </source>
</evidence>
<feature type="domain" description="Lon proteolytic" evidence="14">
    <location>
        <begin position="678"/>
        <end position="855"/>
    </location>
</feature>
<keyword evidence="1 7" id="KW-0645">Protease</keyword>
<dbReference type="InterPro" id="IPR008268">
    <property type="entry name" value="Peptidase_S16_AS"/>
</dbReference>
<dbReference type="PANTHER" id="PTHR43718">
    <property type="entry name" value="LON PROTEASE"/>
    <property type="match status" value="1"/>
</dbReference>
<evidence type="ECO:0000259" key="15">
    <source>
        <dbReference type="PROSITE" id="PS51787"/>
    </source>
</evidence>
<keyword evidence="2 7" id="KW-0547">Nucleotide-binding</keyword>
<evidence type="ECO:0000256" key="4">
    <source>
        <dbReference type="ARBA" id="ARBA00022825"/>
    </source>
</evidence>
<dbReference type="Gene3D" id="1.20.5.5270">
    <property type="match status" value="1"/>
</dbReference>
<dbReference type="EC" id="3.4.21.-" evidence="7 12"/>
<protein>
    <recommendedName>
        <fullName evidence="7 12">Lon protease homolog</fullName>
        <ecNumber evidence="7 12">3.4.21.-</ecNumber>
    </recommendedName>
</protein>
<keyword evidence="17" id="KW-1185">Reference proteome</keyword>
<feature type="binding site" evidence="9">
    <location>
        <begin position="398"/>
        <end position="405"/>
    </location>
    <ligand>
        <name>ATP</name>
        <dbReference type="ChEBI" id="CHEBI:30616"/>
    </ligand>
</feature>
<evidence type="ECO:0000256" key="3">
    <source>
        <dbReference type="ARBA" id="ARBA00022801"/>
    </source>
</evidence>
<dbReference type="AlphaFoldDB" id="A0A1E3PBG5"/>
<dbReference type="SMART" id="SM00464">
    <property type="entry name" value="LON"/>
    <property type="match status" value="1"/>
</dbReference>
<dbReference type="InterPro" id="IPR015947">
    <property type="entry name" value="PUA-like_sf"/>
</dbReference>
<dbReference type="SUPFAM" id="SSF88697">
    <property type="entry name" value="PUA domain-like"/>
    <property type="match status" value="1"/>
</dbReference>
<keyword evidence="5 7" id="KW-0067">ATP-binding</keyword>
<dbReference type="Gene3D" id="3.40.50.300">
    <property type="entry name" value="P-loop containing nucleotide triphosphate hydrolases"/>
    <property type="match status" value="1"/>
</dbReference>
<evidence type="ECO:0000256" key="11">
    <source>
        <dbReference type="RuleBase" id="RU000591"/>
    </source>
</evidence>
<dbReference type="InterPro" id="IPR054594">
    <property type="entry name" value="Lon_lid"/>
</dbReference>
<evidence type="ECO:0000256" key="5">
    <source>
        <dbReference type="ARBA" id="ARBA00022840"/>
    </source>
</evidence>
<dbReference type="CDD" id="cd19500">
    <property type="entry name" value="RecA-like_Lon"/>
    <property type="match status" value="1"/>
</dbReference>
<dbReference type="GO" id="GO:0005524">
    <property type="term" value="F:ATP binding"/>
    <property type="evidence" value="ECO:0007669"/>
    <property type="project" value="UniProtKB-KW"/>
</dbReference>
<reference evidence="16 17" key="1">
    <citation type="journal article" date="2016" name="Proc. Natl. Acad. Sci. U.S.A.">
        <title>Comparative genomics of biotechnologically important yeasts.</title>
        <authorList>
            <person name="Riley R."/>
            <person name="Haridas S."/>
            <person name="Wolfe K.H."/>
            <person name="Lopes M.R."/>
            <person name="Hittinger C.T."/>
            <person name="Goeker M."/>
            <person name="Salamov A.A."/>
            <person name="Wisecaver J.H."/>
            <person name="Long T.M."/>
            <person name="Calvey C.H."/>
            <person name="Aerts A.L."/>
            <person name="Barry K.W."/>
            <person name="Choi C."/>
            <person name="Clum A."/>
            <person name="Coughlan A.Y."/>
            <person name="Deshpande S."/>
            <person name="Douglass A.P."/>
            <person name="Hanson S.J."/>
            <person name="Klenk H.-P."/>
            <person name="LaButti K.M."/>
            <person name="Lapidus A."/>
            <person name="Lindquist E.A."/>
            <person name="Lipzen A.M."/>
            <person name="Meier-Kolthoff J.P."/>
            <person name="Ohm R.A."/>
            <person name="Otillar R.P."/>
            <person name="Pangilinan J.L."/>
            <person name="Peng Y."/>
            <person name="Rokas A."/>
            <person name="Rosa C.A."/>
            <person name="Scheuner C."/>
            <person name="Sibirny A.A."/>
            <person name="Slot J.C."/>
            <person name="Stielow J.B."/>
            <person name="Sun H."/>
            <person name="Kurtzman C.P."/>
            <person name="Blackwell M."/>
            <person name="Grigoriev I.V."/>
            <person name="Jeffries T.W."/>
        </authorList>
    </citation>
    <scope>NUCLEOTIDE SEQUENCE [LARGE SCALE GENOMIC DNA]</scope>
    <source>
        <strain evidence="17">ATCC 58044 / CBS 1984 / NCYC 433 / NRRL Y-366-8</strain>
    </source>
</reference>
<sequence>MNAVNRLVDENKPYIGVFAFKKEDADSDTISSKDEVFETGVFAQITSCHMTKDVHGKENMTIVVYPHFRIKIDEVLPPKPLGEVITSETINKDKLEKEVEQELLEEGKALEEESVKNEKEERLIKKIDEESEYNPTEFLSEYEVSRVNISLASSEPFDKSSPVVNALSSEILRVFKDAAQYNHHIKEQLTVFSDRDGGSVFDNAGELADFTASLCVGKVGEIQEVLDELNVEKRLEMALTLLKREVLQVQLYDKIVKEVEQKITKKQQEYVLMEKLKQIKKELGMDDGRQKVIDTITERIKDYDIPESVQKIIDDEITKLQTLEPHMSEFGVTRNYLDWISYIPFGKFTPETFNIASAKKILEEDHYGLKDVKDRILEFIAIAKLLGSVKGKIICFVGPPGVGKTSIGKSIGRALNRNFFRISVGGLSDVSEIKGHRRTYVGALPGRIIQALKKTRTMNPMILIDEIDKISTHPAINGDPSAALLELLDPEQNNEFLDQYMDFPVDLSKALFVCTANTLDTIPRPLLDRMEVIEIPGYVQEEKVQIAKNYLIPSAKKESGLEDVNIKIEDETVDAIVKHYAKENGVRRLKQLVEKIYRKAAFKAVTDTVEKDELVSEEKVQPNIDHREPKADRETVKKEDIPVEKVVLPESFALDITPENLKDYIGPPVYTSDRLYEVTPAGVIMGLAWTQIGGTSLYVESTGEPVEKGGDFRVTGRLGETMKESSNVAFALAKSFVKTDYFKKHNVYVHCPEGAIPKDGPSAGITMTTSLISLALNKPLPPIAMTGEVTLTGKVLRIGGLKEKLIAAKRNGIKKVILPKNNENDFDDLEAKLKEDFEPLFVDNYSEIFEELFSDCANEPVLETKESKND</sequence>
<feature type="active site" evidence="8 10">
    <location>
        <position position="804"/>
    </location>
</feature>
<dbReference type="InterPro" id="IPR008269">
    <property type="entry name" value="Lon_proteolytic"/>
</dbReference>
<dbReference type="Pfam" id="PF00004">
    <property type="entry name" value="AAA"/>
    <property type="match status" value="1"/>
</dbReference>
<dbReference type="InterPro" id="IPR003593">
    <property type="entry name" value="AAA+_ATPase"/>
</dbReference>
<dbReference type="InterPro" id="IPR014721">
    <property type="entry name" value="Ribsml_uS5_D2-typ_fold_subgr"/>
</dbReference>
<dbReference type="STRING" id="683960.A0A1E3PBG5"/>
<dbReference type="GO" id="GO:1901858">
    <property type="term" value="P:regulation of mitochondrial DNA metabolic process"/>
    <property type="evidence" value="ECO:0007669"/>
    <property type="project" value="EnsemblFungi"/>
</dbReference>
<dbReference type="GeneID" id="30199789"/>
<comment type="catalytic activity">
    <reaction evidence="6">
        <text>Hydrolysis of proteins in presence of ATP.</text>
        <dbReference type="EC" id="3.4.21.53"/>
    </reaction>
</comment>
<dbReference type="Pfam" id="PF02190">
    <property type="entry name" value="LON_substr_bdg"/>
    <property type="match status" value="1"/>
</dbReference>
<keyword evidence="13" id="KW-0175">Coiled coil</keyword>
<dbReference type="PROSITE" id="PS51787">
    <property type="entry name" value="LON_N"/>
    <property type="match status" value="1"/>
</dbReference>
<evidence type="ECO:0000256" key="6">
    <source>
        <dbReference type="ARBA" id="ARBA00050665"/>
    </source>
</evidence>
<dbReference type="GO" id="GO:0005759">
    <property type="term" value="C:mitochondrial matrix"/>
    <property type="evidence" value="ECO:0007669"/>
    <property type="project" value="EnsemblFungi"/>
</dbReference>
<feature type="coiled-coil region" evidence="13">
    <location>
        <begin position="249"/>
        <end position="276"/>
    </location>
</feature>
<dbReference type="PROSITE" id="PS01046">
    <property type="entry name" value="LON_SER"/>
    <property type="match status" value="1"/>
</dbReference>
<dbReference type="PIRSF" id="PIRSF001174">
    <property type="entry name" value="Lon_proteas"/>
    <property type="match status" value="1"/>
</dbReference>
<dbReference type="GO" id="GO:0004176">
    <property type="term" value="F:ATP-dependent peptidase activity"/>
    <property type="evidence" value="ECO:0007669"/>
    <property type="project" value="UniProtKB-UniRule"/>
</dbReference>
<comment type="similarity">
    <text evidence="7 10 11">Belongs to the peptidase S16 family.</text>
</comment>
<evidence type="ECO:0000256" key="2">
    <source>
        <dbReference type="ARBA" id="ARBA00022741"/>
    </source>
</evidence>
<dbReference type="InterPro" id="IPR027417">
    <property type="entry name" value="P-loop_NTPase"/>
</dbReference>
<evidence type="ECO:0000313" key="16">
    <source>
        <dbReference type="EMBL" id="ODQ62718.1"/>
    </source>
</evidence>
<dbReference type="SUPFAM" id="SSF54211">
    <property type="entry name" value="Ribosomal protein S5 domain 2-like"/>
    <property type="match status" value="1"/>
</dbReference>
<dbReference type="Proteomes" id="UP000094112">
    <property type="component" value="Unassembled WGS sequence"/>
</dbReference>
<dbReference type="GO" id="GO:0016887">
    <property type="term" value="F:ATP hydrolysis activity"/>
    <property type="evidence" value="ECO:0007669"/>
    <property type="project" value="InterPro"/>
</dbReference>
<dbReference type="Gene3D" id="3.30.230.10">
    <property type="match status" value="1"/>
</dbReference>
<dbReference type="SMART" id="SM00382">
    <property type="entry name" value="AAA"/>
    <property type="match status" value="1"/>
</dbReference>
<feature type="coiled-coil region" evidence="13">
    <location>
        <begin position="85"/>
        <end position="130"/>
    </location>
</feature>
<dbReference type="FunFam" id="3.40.50.300:FF:000021">
    <property type="entry name" value="Lon protease homolog"/>
    <property type="match status" value="1"/>
</dbReference>
<dbReference type="EMBL" id="KV454208">
    <property type="protein sequence ID" value="ODQ62718.1"/>
    <property type="molecule type" value="Genomic_DNA"/>
</dbReference>
<dbReference type="InterPro" id="IPR020568">
    <property type="entry name" value="Ribosomal_Su5_D2-typ_SF"/>
</dbReference>
<dbReference type="InterPro" id="IPR004815">
    <property type="entry name" value="Lon_bac/euk-typ"/>
</dbReference>
<dbReference type="GO" id="GO:0051131">
    <property type="term" value="P:chaperone-mediated protein complex assembly"/>
    <property type="evidence" value="ECO:0007669"/>
    <property type="project" value="EnsemblFungi"/>
</dbReference>
<dbReference type="GO" id="GO:0007005">
    <property type="term" value="P:mitochondrion organization"/>
    <property type="evidence" value="ECO:0007669"/>
    <property type="project" value="TreeGrafter"/>
</dbReference>
<evidence type="ECO:0000256" key="13">
    <source>
        <dbReference type="SAM" id="Coils"/>
    </source>
</evidence>
<accession>A0A1E3PBG5</accession>
<dbReference type="Gene3D" id="1.10.8.60">
    <property type="match status" value="1"/>
</dbReference>
<dbReference type="SUPFAM" id="SSF52540">
    <property type="entry name" value="P-loop containing nucleoside triphosphate hydrolases"/>
    <property type="match status" value="1"/>
</dbReference>